<dbReference type="PRINTS" id="PR00420">
    <property type="entry name" value="RNGMNOXGNASE"/>
</dbReference>
<dbReference type="GO" id="GO:0004497">
    <property type="term" value="F:monooxygenase activity"/>
    <property type="evidence" value="ECO:0007669"/>
    <property type="project" value="UniProtKB-KW"/>
</dbReference>
<protein>
    <submittedName>
        <fullName evidence="9">Putative fad binding domain-containing protein</fullName>
    </submittedName>
</protein>
<reference evidence="10" key="1">
    <citation type="journal article" date="2013" name="Genome Announc.">
        <title>Draft genome sequence of the grapevine dieback fungus Eutypa lata UCR-EL1.</title>
        <authorList>
            <person name="Blanco-Ulate B."/>
            <person name="Rolshausen P.E."/>
            <person name="Cantu D."/>
        </authorList>
    </citation>
    <scope>NUCLEOTIDE SEQUENCE [LARGE SCALE GENOMIC DNA]</scope>
    <source>
        <strain evidence="10">UCR-EL1</strain>
    </source>
</reference>
<dbReference type="Proteomes" id="UP000012174">
    <property type="component" value="Unassembled WGS sequence"/>
</dbReference>
<evidence type="ECO:0000256" key="5">
    <source>
        <dbReference type="ARBA" id="ARBA00023002"/>
    </source>
</evidence>
<dbReference type="EMBL" id="KB705887">
    <property type="protein sequence ID" value="EMR70304.1"/>
    <property type="molecule type" value="Genomic_DNA"/>
</dbReference>
<feature type="compositionally biased region" description="Acidic residues" evidence="7">
    <location>
        <begin position="139"/>
        <end position="179"/>
    </location>
</feature>
<name>M7SUR3_EUTLA</name>
<dbReference type="Pfam" id="PF01494">
    <property type="entry name" value="FAD_binding_3"/>
    <property type="match status" value="1"/>
</dbReference>
<organism evidence="9 10">
    <name type="scientific">Eutypa lata (strain UCR-EL1)</name>
    <name type="common">Grapevine dieback disease fungus</name>
    <name type="synonym">Eutypa armeniacae</name>
    <dbReference type="NCBI Taxonomy" id="1287681"/>
    <lineage>
        <taxon>Eukaryota</taxon>
        <taxon>Fungi</taxon>
        <taxon>Dikarya</taxon>
        <taxon>Ascomycota</taxon>
        <taxon>Pezizomycotina</taxon>
        <taxon>Sordariomycetes</taxon>
        <taxon>Xylariomycetidae</taxon>
        <taxon>Xylariales</taxon>
        <taxon>Diatrypaceae</taxon>
        <taxon>Eutypa</taxon>
    </lineage>
</organism>
<keyword evidence="4" id="KW-0274">FAD</keyword>
<dbReference type="InterPro" id="IPR002938">
    <property type="entry name" value="FAD-bd"/>
</dbReference>
<dbReference type="PANTHER" id="PTHR47178">
    <property type="entry name" value="MONOOXYGENASE, FAD-BINDING"/>
    <property type="match status" value="1"/>
</dbReference>
<sequence>MWFGIYKGTRLDHLEERYRRELVHLSYEHPSATLVDFRELHEKYLSWLDERRSPLSTIIWFGKFKGHEVRVIYEARRRWNWLIDNCEKWRPDLMDIQRRYKVWKSKQPPKQRGAPRAQREVVNPVGEKLGLSDDGVASDADEDYDSDDGFIVPDDDESTDAEDPGYDTEDLLKSEDEDNGTSLDDLFKDLEEDNAAADLEDRHMDVSEKASPVGMNCATENPVIIIGAGISGLLVAQSLRKHGIPFRIFERDADFSTRGLGWGLTLHWSLPALRSLLPDELVKRLPEAYVDRAAVERGQVSTFPFFDLSTGELKASTPPAPESGRIRVNRDRFRRLLATDIDIQWGKAVGSFDLGDESVTVRFDDGSSCDGRLLVACDGSNSRVRRVLFPQQENYRIPIEVLGIKVEYSPGEIKLLRDLDPFFLQGTSSKNDTYLYFSSELPVTGIISITVLSFLY</sequence>
<dbReference type="SUPFAM" id="SSF51905">
    <property type="entry name" value="FAD/NAD(P)-binding domain"/>
    <property type="match status" value="1"/>
</dbReference>
<dbReference type="OrthoDB" id="47494at2759"/>
<accession>M7SUR3</accession>
<dbReference type="KEGG" id="ela:UCREL1_2660"/>
<proteinExistence type="predicted"/>
<dbReference type="HOGENOM" id="CLU_599963_0_0_1"/>
<comment type="pathway">
    <text evidence="2">Secondary metabolite biosynthesis.</text>
</comment>
<comment type="cofactor">
    <cofactor evidence="1">
        <name>FAD</name>
        <dbReference type="ChEBI" id="CHEBI:57692"/>
    </cofactor>
</comment>
<feature type="domain" description="FAD-binding" evidence="8">
    <location>
        <begin position="222"/>
        <end position="404"/>
    </location>
</feature>
<dbReference type="InterPro" id="IPR036188">
    <property type="entry name" value="FAD/NAD-bd_sf"/>
</dbReference>
<gene>
    <name evidence="9" type="ORF">UCREL1_2660</name>
</gene>
<evidence type="ECO:0000256" key="2">
    <source>
        <dbReference type="ARBA" id="ARBA00005179"/>
    </source>
</evidence>
<dbReference type="GO" id="GO:0071949">
    <property type="term" value="F:FAD binding"/>
    <property type="evidence" value="ECO:0007669"/>
    <property type="project" value="InterPro"/>
</dbReference>
<evidence type="ECO:0000256" key="3">
    <source>
        <dbReference type="ARBA" id="ARBA00022630"/>
    </source>
</evidence>
<dbReference type="Gene3D" id="3.50.50.60">
    <property type="entry name" value="FAD/NAD(P)-binding domain"/>
    <property type="match status" value="1"/>
</dbReference>
<dbReference type="PANTHER" id="PTHR47178:SF1">
    <property type="entry name" value="FAD-BINDING DOMAIN-CONTAINING PROTEIN-RELATED"/>
    <property type="match status" value="1"/>
</dbReference>
<dbReference type="eggNOG" id="KOG2614">
    <property type="taxonomic scope" value="Eukaryota"/>
</dbReference>
<keyword evidence="6" id="KW-0503">Monooxygenase</keyword>
<evidence type="ECO:0000313" key="9">
    <source>
        <dbReference type="EMBL" id="EMR70304.1"/>
    </source>
</evidence>
<evidence type="ECO:0000256" key="1">
    <source>
        <dbReference type="ARBA" id="ARBA00001974"/>
    </source>
</evidence>
<feature type="region of interest" description="Disordered" evidence="7">
    <location>
        <begin position="104"/>
        <end position="184"/>
    </location>
</feature>
<evidence type="ECO:0000256" key="4">
    <source>
        <dbReference type="ARBA" id="ARBA00022827"/>
    </source>
</evidence>
<keyword evidence="3" id="KW-0285">Flavoprotein</keyword>
<keyword evidence="5" id="KW-0560">Oxidoreductase</keyword>
<evidence type="ECO:0000313" key="10">
    <source>
        <dbReference type="Proteomes" id="UP000012174"/>
    </source>
</evidence>
<evidence type="ECO:0000256" key="6">
    <source>
        <dbReference type="ARBA" id="ARBA00023033"/>
    </source>
</evidence>
<evidence type="ECO:0000256" key="7">
    <source>
        <dbReference type="SAM" id="MobiDB-lite"/>
    </source>
</evidence>
<keyword evidence="10" id="KW-1185">Reference proteome</keyword>
<evidence type="ECO:0000259" key="8">
    <source>
        <dbReference type="Pfam" id="PF01494"/>
    </source>
</evidence>
<dbReference type="AlphaFoldDB" id="M7SUR3"/>